<sequence length="260" mass="28933">MTEFKNNTLINCYDICLDYKQDKKNIKRVIENLTLKVRENEIIAIVGKSGAGKSSLVRILSGLLKPTSGKLFYKGSAIDGPLENIGMVFQNFALLPWLNVLENVLFGADSLGIPRSQSKPKALEIIKKIGLNGFEDAYVSELSGGMKQRVGFARALMIEPEILFLDEPFSSLDIVTAKTLRDDIMRLWHTGQAKTKAIVLVTHNIEEAVNMADRVIILDSNPGRIASEKTIELNYPRDLECDSTRIVIKDISSTLHAINQ</sequence>
<dbReference type="PANTHER" id="PTHR42788">
    <property type="entry name" value="TAURINE IMPORT ATP-BINDING PROTEIN-RELATED"/>
    <property type="match status" value="1"/>
</dbReference>
<dbReference type="PROSITE" id="PS00211">
    <property type="entry name" value="ABC_TRANSPORTER_1"/>
    <property type="match status" value="1"/>
</dbReference>
<evidence type="ECO:0000259" key="5">
    <source>
        <dbReference type="PROSITE" id="PS50893"/>
    </source>
</evidence>
<organism evidence="6 7">
    <name type="scientific">Francisella salimarina</name>
    <dbReference type="NCBI Taxonomy" id="2599927"/>
    <lineage>
        <taxon>Bacteria</taxon>
        <taxon>Pseudomonadati</taxon>
        <taxon>Pseudomonadota</taxon>
        <taxon>Gammaproteobacteria</taxon>
        <taxon>Thiotrichales</taxon>
        <taxon>Francisellaceae</taxon>
        <taxon>Francisella</taxon>
    </lineage>
</organism>
<dbReference type="Gene3D" id="3.40.50.300">
    <property type="entry name" value="P-loop containing nucleotide triphosphate hydrolases"/>
    <property type="match status" value="1"/>
</dbReference>
<evidence type="ECO:0000256" key="2">
    <source>
        <dbReference type="ARBA" id="ARBA00022448"/>
    </source>
</evidence>
<evidence type="ECO:0000256" key="3">
    <source>
        <dbReference type="ARBA" id="ARBA00022741"/>
    </source>
</evidence>
<comment type="similarity">
    <text evidence="1">Belongs to the ABC transporter superfamily.</text>
</comment>
<dbReference type="InterPro" id="IPR003439">
    <property type="entry name" value="ABC_transporter-like_ATP-bd"/>
</dbReference>
<dbReference type="Pfam" id="PF00005">
    <property type="entry name" value="ABC_tran"/>
    <property type="match status" value="1"/>
</dbReference>
<dbReference type="InterPro" id="IPR017871">
    <property type="entry name" value="ABC_transporter-like_CS"/>
</dbReference>
<dbReference type="InterPro" id="IPR050166">
    <property type="entry name" value="ABC_transporter_ATP-bind"/>
</dbReference>
<evidence type="ECO:0000313" key="6">
    <source>
        <dbReference type="EMBL" id="QWU99439.1"/>
    </source>
</evidence>
<dbReference type="SMART" id="SM00382">
    <property type="entry name" value="AAA"/>
    <property type="match status" value="1"/>
</dbReference>
<dbReference type="GO" id="GO:0005524">
    <property type="term" value="F:ATP binding"/>
    <property type="evidence" value="ECO:0007669"/>
    <property type="project" value="UniProtKB-KW"/>
</dbReference>
<evidence type="ECO:0000313" key="7">
    <source>
        <dbReference type="Proteomes" id="UP000683421"/>
    </source>
</evidence>
<dbReference type="PROSITE" id="PS50893">
    <property type="entry name" value="ABC_TRANSPORTER_2"/>
    <property type="match status" value="1"/>
</dbReference>
<dbReference type="InterPro" id="IPR003593">
    <property type="entry name" value="AAA+_ATPase"/>
</dbReference>
<dbReference type="GO" id="GO:0016887">
    <property type="term" value="F:ATP hydrolysis activity"/>
    <property type="evidence" value="ECO:0007669"/>
    <property type="project" value="InterPro"/>
</dbReference>
<protein>
    <submittedName>
        <fullName evidence="6">ABC transporter ATP-binding protein</fullName>
    </submittedName>
</protein>
<dbReference type="KEGG" id="fsr:KQR59_00725"/>
<dbReference type="RefSeq" id="WP_004286705.1">
    <property type="nucleotide sequence ID" value="NZ_CP076680.1"/>
</dbReference>
<reference evidence="6 7" key="1">
    <citation type="submission" date="2021-06" db="EMBL/GenBank/DDBJ databases">
        <title>Ulceroglandular infection and bacteremia caused by Francisella salimarina in an immunocompromised patient, France.</title>
        <authorList>
            <person name="Hennebique A."/>
            <person name="Caspar Y."/>
            <person name="Maurin M."/>
            <person name="Boisset S."/>
            <person name="Pelloux I."/>
            <person name="Gallego-Hernanz M.P."/>
            <person name="Burucoa C."/>
            <person name="Cazenave-Roblot F."/>
            <person name="Plouzeau C."/>
            <person name="Rammaert B."/>
        </authorList>
    </citation>
    <scope>NUCLEOTIDE SEQUENCE [LARGE SCALE GENOMIC DNA]</scope>
    <source>
        <strain evidence="6 7">CHUGA-F75</strain>
    </source>
</reference>
<dbReference type="CDD" id="cd03293">
    <property type="entry name" value="ABC_NrtD_SsuB_transporters"/>
    <property type="match status" value="1"/>
</dbReference>
<keyword evidence="2" id="KW-0813">Transport</keyword>
<dbReference type="EMBL" id="CP076680">
    <property type="protein sequence ID" value="QWU99439.1"/>
    <property type="molecule type" value="Genomic_DNA"/>
</dbReference>
<gene>
    <name evidence="6" type="ORF">KQR59_00725</name>
</gene>
<name>A0AAJ4NNX5_9GAMM</name>
<accession>A0AAJ4NNX5</accession>
<dbReference type="InterPro" id="IPR027417">
    <property type="entry name" value="P-loop_NTPase"/>
</dbReference>
<dbReference type="PANTHER" id="PTHR42788:SF13">
    <property type="entry name" value="ALIPHATIC SULFONATES IMPORT ATP-BINDING PROTEIN SSUB"/>
    <property type="match status" value="1"/>
</dbReference>
<dbReference type="SUPFAM" id="SSF52540">
    <property type="entry name" value="P-loop containing nucleoside triphosphate hydrolases"/>
    <property type="match status" value="1"/>
</dbReference>
<keyword evidence="4 6" id="KW-0067">ATP-binding</keyword>
<dbReference type="AlphaFoldDB" id="A0AAJ4NNX5"/>
<keyword evidence="7" id="KW-1185">Reference proteome</keyword>
<proteinExistence type="inferred from homology"/>
<feature type="domain" description="ABC transporter" evidence="5">
    <location>
        <begin position="10"/>
        <end position="245"/>
    </location>
</feature>
<dbReference type="GeneID" id="72523185"/>
<dbReference type="Proteomes" id="UP000683421">
    <property type="component" value="Chromosome"/>
</dbReference>
<keyword evidence="3" id="KW-0547">Nucleotide-binding</keyword>
<evidence type="ECO:0000256" key="1">
    <source>
        <dbReference type="ARBA" id="ARBA00005417"/>
    </source>
</evidence>
<evidence type="ECO:0000256" key="4">
    <source>
        <dbReference type="ARBA" id="ARBA00022840"/>
    </source>
</evidence>